<evidence type="ECO:0000256" key="10">
    <source>
        <dbReference type="ARBA" id="ARBA00023134"/>
    </source>
</evidence>
<keyword evidence="6" id="KW-0547">Nucleotide-binding</keyword>
<dbReference type="GO" id="GO:0005737">
    <property type="term" value="C:cytoplasm"/>
    <property type="evidence" value="ECO:0007669"/>
    <property type="project" value="UniProtKB-SubCell"/>
</dbReference>
<dbReference type="GO" id="GO:0003924">
    <property type="term" value="F:GTPase activity"/>
    <property type="evidence" value="ECO:0007669"/>
    <property type="project" value="InterPro"/>
</dbReference>
<evidence type="ECO:0000256" key="9">
    <source>
        <dbReference type="ARBA" id="ARBA00022917"/>
    </source>
</evidence>
<dbReference type="InterPro" id="IPR004161">
    <property type="entry name" value="EFTu-like_2"/>
</dbReference>
<dbReference type="FunFam" id="3.40.50.300:FF:000204">
    <property type="entry name" value="Translation elongation factor Tu"/>
    <property type="match status" value="1"/>
</dbReference>
<evidence type="ECO:0000256" key="11">
    <source>
        <dbReference type="ARBA" id="ARBA00045849"/>
    </source>
</evidence>
<comment type="function">
    <text evidence="11">GTPase component of the Pelota-HBS1L complex, a complex that recognizes stalled ribosomes and triggers the No-Go Decay (NGD) pathway. The Pelota-HBS1L complex recognizes ribosomes stalled at the 3' end of an mRNA and engages stalled ribosomes by destabilizing mRNA in the mRNA channel. Following mRNA extraction from stalled ribosomes by the SKI complex, the Pelota-HBS1L complex promotes recruitment of ABCE1, which drives the disassembly of stalled ribosomes, followed by degradation of damaged mRNAs as part of the NGD pathway.</text>
</comment>
<dbReference type="SUPFAM" id="SSF109732">
    <property type="entry name" value="HBS1-like domain"/>
    <property type="match status" value="1"/>
</dbReference>
<evidence type="ECO:0000313" key="15">
    <source>
        <dbReference type="Proteomes" id="UP001318040"/>
    </source>
</evidence>
<dbReference type="Pfam" id="PF22594">
    <property type="entry name" value="GTP-eEF1A_C"/>
    <property type="match status" value="1"/>
</dbReference>
<dbReference type="CDD" id="cd16267">
    <property type="entry name" value="HBS1-like_II"/>
    <property type="match status" value="1"/>
</dbReference>
<dbReference type="InterPro" id="IPR009000">
    <property type="entry name" value="Transl_B-barrel_sf"/>
</dbReference>
<dbReference type="InterPro" id="IPR000795">
    <property type="entry name" value="T_Tr_GTP-bd_dom"/>
</dbReference>
<dbReference type="Proteomes" id="UP001318040">
    <property type="component" value="Chromosome 3"/>
</dbReference>
<dbReference type="Gene3D" id="1.10.8.10">
    <property type="entry name" value="DNA helicase RuvA subunit, C-terminal domain"/>
    <property type="match status" value="1"/>
</dbReference>
<feature type="domain" description="Tr-type G" evidence="14">
    <location>
        <begin position="189"/>
        <end position="415"/>
    </location>
</feature>
<dbReference type="SUPFAM" id="SSF50465">
    <property type="entry name" value="EF-Tu/eEF-1alpha/eIF2-gamma C-terminal domain"/>
    <property type="match status" value="1"/>
</dbReference>
<dbReference type="PRINTS" id="PR00315">
    <property type="entry name" value="ELONGATNFCT"/>
</dbReference>
<dbReference type="InterPro" id="IPR015033">
    <property type="entry name" value="HBS1-like_N"/>
</dbReference>
<organism evidence="15 16">
    <name type="scientific">Petromyzon marinus</name>
    <name type="common">Sea lamprey</name>
    <dbReference type="NCBI Taxonomy" id="7757"/>
    <lineage>
        <taxon>Eukaryota</taxon>
        <taxon>Metazoa</taxon>
        <taxon>Chordata</taxon>
        <taxon>Craniata</taxon>
        <taxon>Vertebrata</taxon>
        <taxon>Cyclostomata</taxon>
        <taxon>Hyperoartia</taxon>
        <taxon>Petromyzontiformes</taxon>
        <taxon>Petromyzontidae</taxon>
        <taxon>Petromyzon</taxon>
    </lineage>
</organism>
<dbReference type="PANTHER" id="PTHR23115">
    <property type="entry name" value="TRANSLATION FACTOR"/>
    <property type="match status" value="1"/>
</dbReference>
<dbReference type="GO" id="GO:0005525">
    <property type="term" value="F:GTP binding"/>
    <property type="evidence" value="ECO:0007669"/>
    <property type="project" value="UniProtKB-KW"/>
</dbReference>
<dbReference type="CTD" id="10767"/>
<evidence type="ECO:0000256" key="6">
    <source>
        <dbReference type="ARBA" id="ARBA00022741"/>
    </source>
</evidence>
<keyword evidence="4" id="KW-0963">Cytoplasm</keyword>
<evidence type="ECO:0000256" key="4">
    <source>
        <dbReference type="ARBA" id="ARBA00022490"/>
    </source>
</evidence>
<dbReference type="GO" id="GO:0006412">
    <property type="term" value="P:translation"/>
    <property type="evidence" value="ECO:0007669"/>
    <property type="project" value="UniProtKB-KW"/>
</dbReference>
<dbReference type="InterPro" id="IPR009001">
    <property type="entry name" value="Transl_elong_EF1A/Init_IF2_C"/>
</dbReference>
<comment type="subunit">
    <text evidence="12">Component of the Pelota-HBS1L complex, also named Dom34-Hbs1 complex, composed of PELO and HBS1L. Interacts with the SKI complex.</text>
</comment>
<dbReference type="Pfam" id="PF00009">
    <property type="entry name" value="GTP_EFTU"/>
    <property type="match status" value="1"/>
</dbReference>
<reference evidence="16" key="1">
    <citation type="submission" date="2025-08" db="UniProtKB">
        <authorList>
            <consortium name="RefSeq"/>
        </authorList>
    </citation>
    <scope>IDENTIFICATION</scope>
    <source>
        <tissue evidence="16">Sperm</tissue>
    </source>
</reference>
<dbReference type="InterPro" id="IPR037189">
    <property type="entry name" value="HBS1-like_N_sf"/>
</dbReference>
<dbReference type="CDD" id="cd01883">
    <property type="entry name" value="EF1_alpha"/>
    <property type="match status" value="1"/>
</dbReference>
<dbReference type="SUPFAM" id="SSF52540">
    <property type="entry name" value="P-loop containing nucleoside triphosphate hydrolases"/>
    <property type="match status" value="1"/>
</dbReference>
<dbReference type="CDD" id="cd04093">
    <property type="entry name" value="HBS1_C_III"/>
    <property type="match status" value="1"/>
</dbReference>
<proteinExistence type="inferred from homology"/>
<gene>
    <name evidence="16" type="primary">HBS1L</name>
</gene>
<dbReference type="FunFam" id="2.40.30.10:FF:000020">
    <property type="entry name" value="Translation elongation factor EF-1"/>
    <property type="match status" value="1"/>
</dbReference>
<dbReference type="Pfam" id="PF08938">
    <property type="entry name" value="HBS1_N"/>
    <property type="match status" value="1"/>
</dbReference>
<evidence type="ECO:0000256" key="12">
    <source>
        <dbReference type="ARBA" id="ARBA00047094"/>
    </source>
</evidence>
<keyword evidence="15" id="KW-1185">Reference proteome</keyword>
<evidence type="ECO:0000256" key="7">
    <source>
        <dbReference type="ARBA" id="ARBA00022801"/>
    </source>
</evidence>
<evidence type="ECO:0000256" key="5">
    <source>
        <dbReference type="ARBA" id="ARBA00022553"/>
    </source>
</evidence>
<comment type="similarity">
    <text evidence="2">Belongs to the TRAFAC class translation factor GTPase superfamily. Classic translation factor GTPase family. EF-Tu/EF-1A subfamily.</text>
</comment>
<sequence length="615" mass="68509">MSATTVPQPPPRVQHGEESENIAASRLIHVIVRFVQQTNKQKLTGKKTNKQREMARHRSVRGYNYDEDFEEDDLYGQSVEDDYGVSPATAAQFMYQRADFQLANFVDEPLKEEDEECEEQPPANSNTLSLSDIDKARLHSCLEEMRNIAGDAFPEPVMVQAVLNSNFEMEKALDSLFLQSDKTRPEVKEQRLPRSSRGHVDAGKSTLMGHLLYLLGNVNKRAMHKYEQESKKAGKASFAYAWVLDETGEERERGVTMDVGLTKFESKTKLVTLMDAPGHKDFIPNMITGAAQADVALLVVDSITGEFEAGFEAGGQTREHALLVRSLGVTQLAVAINKMDMLNWSKERFEEITSKLGQFLKQAGFKESDVTYIPTSGLSGENLAMRSKDEKLTSWYSGPCLLDCIDSFRPPQRPVDKPCRLCVSDVFKDVGAGFSVAGKVEAGYVQTGDRLVVMPANEMCTVKGITLHDEPMDWAAAGDHVTLNVTGMDMIKVGVGSVVCDPKEPIRASTRVRARILIFNIDLPITRGFPVLLHYQTVSEPAVIKKLISVLHKSTGEVVKTKPRCLQKGQNAMVELQMQRPVCLERYKDFRELGRFMLRYSGSTIAAGVVTEIKD</sequence>
<keyword evidence="7" id="KW-0378">Hydrolase</keyword>
<dbReference type="InterPro" id="IPR050100">
    <property type="entry name" value="TRAFAC_GTPase_members"/>
</dbReference>
<dbReference type="AlphaFoldDB" id="A0AAJ7X8N8"/>
<dbReference type="Pfam" id="PF03144">
    <property type="entry name" value="GTP_EFTU_D2"/>
    <property type="match status" value="1"/>
</dbReference>
<evidence type="ECO:0000256" key="13">
    <source>
        <dbReference type="ARBA" id="ARBA00049117"/>
    </source>
</evidence>
<dbReference type="InterPro" id="IPR027417">
    <property type="entry name" value="P-loop_NTPase"/>
</dbReference>
<dbReference type="FunFam" id="2.40.30.10:FF:000035">
    <property type="entry name" value="HBS1-like translational GTPase"/>
    <property type="match status" value="1"/>
</dbReference>
<dbReference type="InterPro" id="IPR054696">
    <property type="entry name" value="GTP-eEF1A_C"/>
</dbReference>
<dbReference type="RefSeq" id="XP_032825127.1">
    <property type="nucleotide sequence ID" value="XM_032969236.1"/>
</dbReference>
<dbReference type="Gene3D" id="3.40.50.300">
    <property type="entry name" value="P-loop containing nucleotide triphosphate hydrolases"/>
    <property type="match status" value="1"/>
</dbReference>
<evidence type="ECO:0000259" key="14">
    <source>
        <dbReference type="PROSITE" id="PS51722"/>
    </source>
</evidence>
<evidence type="ECO:0000256" key="8">
    <source>
        <dbReference type="ARBA" id="ARBA00022845"/>
    </source>
</evidence>
<evidence type="ECO:0000313" key="16">
    <source>
        <dbReference type="RefSeq" id="XP_032825127.1"/>
    </source>
</evidence>
<dbReference type="SUPFAM" id="SSF50447">
    <property type="entry name" value="Translation proteins"/>
    <property type="match status" value="1"/>
</dbReference>
<evidence type="ECO:0000256" key="3">
    <source>
        <dbReference type="ARBA" id="ARBA00015186"/>
    </source>
</evidence>
<keyword evidence="5" id="KW-0597">Phosphoprotein</keyword>
<protein>
    <recommendedName>
        <fullName evidence="3">HBS1-like protein</fullName>
    </recommendedName>
</protein>
<dbReference type="Gene3D" id="2.40.30.10">
    <property type="entry name" value="Translation factors"/>
    <property type="match status" value="2"/>
</dbReference>
<evidence type="ECO:0000256" key="1">
    <source>
        <dbReference type="ARBA" id="ARBA00004496"/>
    </source>
</evidence>
<keyword evidence="10" id="KW-0342">GTP-binding</keyword>
<keyword evidence="8" id="KW-0810">Translation regulation</keyword>
<dbReference type="PROSITE" id="PS51722">
    <property type="entry name" value="G_TR_2"/>
    <property type="match status" value="1"/>
</dbReference>
<keyword evidence="9" id="KW-0648">Protein biosynthesis</keyword>
<name>A0AAJ7X8N8_PETMA</name>
<evidence type="ECO:0000256" key="2">
    <source>
        <dbReference type="ARBA" id="ARBA00007249"/>
    </source>
</evidence>
<comment type="subcellular location">
    <subcellularLocation>
        <location evidence="1">Cytoplasm</location>
    </subcellularLocation>
</comment>
<comment type="catalytic activity">
    <reaction evidence="13">
        <text>GTP + H2O = GDP + phosphate + H(+)</text>
        <dbReference type="Rhea" id="RHEA:19669"/>
        <dbReference type="ChEBI" id="CHEBI:15377"/>
        <dbReference type="ChEBI" id="CHEBI:15378"/>
        <dbReference type="ChEBI" id="CHEBI:37565"/>
        <dbReference type="ChEBI" id="CHEBI:43474"/>
        <dbReference type="ChEBI" id="CHEBI:58189"/>
    </reaction>
    <physiologicalReaction direction="left-to-right" evidence="13">
        <dbReference type="Rhea" id="RHEA:19670"/>
    </physiologicalReaction>
</comment>
<accession>A0AAJ7X8N8</accession>
<dbReference type="GO" id="GO:0006417">
    <property type="term" value="P:regulation of translation"/>
    <property type="evidence" value="ECO:0007669"/>
    <property type="project" value="UniProtKB-KW"/>
</dbReference>